<dbReference type="SUPFAM" id="SSF52540">
    <property type="entry name" value="P-loop containing nucleoside triphosphate hydrolases"/>
    <property type="match status" value="2"/>
</dbReference>
<name>A0A8S1J6A8_9CHLO</name>
<dbReference type="OrthoDB" id="6500128at2759"/>
<keyword evidence="3" id="KW-0813">Transport</keyword>
<feature type="transmembrane region" description="Helical" evidence="11">
    <location>
        <begin position="175"/>
        <end position="196"/>
    </location>
</feature>
<dbReference type="PROSITE" id="PS50929">
    <property type="entry name" value="ABC_TM1F"/>
    <property type="match status" value="2"/>
</dbReference>
<keyword evidence="7" id="KW-0067">ATP-binding</keyword>
<dbReference type="CDD" id="cd03244">
    <property type="entry name" value="ABCC_MRP_domain2"/>
    <property type="match status" value="1"/>
</dbReference>
<reference evidence="14" key="1">
    <citation type="submission" date="2020-12" db="EMBL/GenBank/DDBJ databases">
        <authorList>
            <person name="Iha C."/>
        </authorList>
    </citation>
    <scope>NUCLEOTIDE SEQUENCE</scope>
</reference>
<dbReference type="InterPro" id="IPR027417">
    <property type="entry name" value="P-loop_NTPase"/>
</dbReference>
<keyword evidence="8 11" id="KW-1133">Transmembrane helix</keyword>
<dbReference type="FunFam" id="3.40.50.300:FF:000997">
    <property type="entry name" value="Multidrug resistance-associated protein 1"/>
    <property type="match status" value="1"/>
</dbReference>
<dbReference type="InterPro" id="IPR011527">
    <property type="entry name" value="ABC1_TM_dom"/>
</dbReference>
<dbReference type="FunFam" id="3.40.50.300:FF:000163">
    <property type="entry name" value="Multidrug resistance-associated protein member 4"/>
    <property type="match status" value="1"/>
</dbReference>
<feature type="transmembrane region" description="Helical" evidence="11">
    <location>
        <begin position="1063"/>
        <end position="1082"/>
    </location>
</feature>
<evidence type="ECO:0000259" key="13">
    <source>
        <dbReference type="PROSITE" id="PS50929"/>
    </source>
</evidence>
<evidence type="ECO:0000256" key="7">
    <source>
        <dbReference type="ARBA" id="ARBA00022840"/>
    </source>
</evidence>
<dbReference type="PROSITE" id="PS00211">
    <property type="entry name" value="ABC_TRANSPORTER_1"/>
    <property type="match status" value="2"/>
</dbReference>
<dbReference type="CDD" id="cd03250">
    <property type="entry name" value="ABCC_MRP_domain1"/>
    <property type="match status" value="1"/>
</dbReference>
<feature type="transmembrane region" description="Helical" evidence="11">
    <location>
        <begin position="117"/>
        <end position="136"/>
    </location>
</feature>
<dbReference type="InterPro" id="IPR036640">
    <property type="entry name" value="ABC1_TM_sf"/>
</dbReference>
<feature type="transmembrane region" description="Helical" evidence="11">
    <location>
        <begin position="538"/>
        <end position="558"/>
    </location>
</feature>
<dbReference type="CDD" id="cd18579">
    <property type="entry name" value="ABC_6TM_ABCC_D1"/>
    <property type="match status" value="1"/>
</dbReference>
<dbReference type="Pfam" id="PF00664">
    <property type="entry name" value="ABC_membrane"/>
    <property type="match status" value="2"/>
</dbReference>
<dbReference type="SMART" id="SM00382">
    <property type="entry name" value="AAA"/>
    <property type="match status" value="2"/>
</dbReference>
<dbReference type="PANTHER" id="PTHR24223">
    <property type="entry name" value="ATP-BINDING CASSETTE SUB-FAMILY C"/>
    <property type="match status" value="1"/>
</dbReference>
<dbReference type="InterPro" id="IPR003439">
    <property type="entry name" value="ABC_transporter-like_ATP-bd"/>
</dbReference>
<dbReference type="InterPro" id="IPR050173">
    <property type="entry name" value="ABC_transporter_C-like"/>
</dbReference>
<keyword evidence="4 11" id="KW-0812">Transmembrane</keyword>
<feature type="domain" description="ABC transmembrane type-1" evidence="13">
    <location>
        <begin position="967"/>
        <end position="1203"/>
    </location>
</feature>
<feature type="transmembrane region" description="Helical" evidence="11">
    <location>
        <begin position="148"/>
        <end position="169"/>
    </location>
</feature>
<organism evidence="14 15">
    <name type="scientific">Ostreobium quekettii</name>
    <dbReference type="NCBI Taxonomy" id="121088"/>
    <lineage>
        <taxon>Eukaryota</taxon>
        <taxon>Viridiplantae</taxon>
        <taxon>Chlorophyta</taxon>
        <taxon>core chlorophytes</taxon>
        <taxon>Ulvophyceae</taxon>
        <taxon>TCBD clade</taxon>
        <taxon>Bryopsidales</taxon>
        <taxon>Ostreobineae</taxon>
        <taxon>Ostreobiaceae</taxon>
        <taxon>Ostreobium</taxon>
    </lineage>
</organism>
<evidence type="ECO:0000256" key="4">
    <source>
        <dbReference type="ARBA" id="ARBA00022692"/>
    </source>
</evidence>
<dbReference type="SUPFAM" id="SSF90123">
    <property type="entry name" value="ABC transporter transmembrane region"/>
    <property type="match status" value="2"/>
</dbReference>
<feature type="transmembrane region" description="Helical" evidence="11">
    <location>
        <begin position="303"/>
        <end position="322"/>
    </location>
</feature>
<feature type="region of interest" description="Disordered" evidence="10">
    <location>
        <begin position="848"/>
        <end position="899"/>
    </location>
</feature>
<comment type="caution">
    <text evidence="14">The sequence shown here is derived from an EMBL/GenBank/DDBJ whole genome shotgun (WGS) entry which is preliminary data.</text>
</comment>
<comment type="subcellular location">
    <subcellularLocation>
        <location evidence="1">Membrane</location>
        <topology evidence="1">Multi-pass membrane protein</topology>
    </subcellularLocation>
</comment>
<dbReference type="GO" id="GO:0140359">
    <property type="term" value="F:ABC-type transporter activity"/>
    <property type="evidence" value="ECO:0007669"/>
    <property type="project" value="InterPro"/>
</dbReference>
<dbReference type="Gene3D" id="3.40.50.300">
    <property type="entry name" value="P-loop containing nucleotide triphosphate hydrolases"/>
    <property type="match status" value="2"/>
</dbReference>
<feature type="transmembrane region" description="Helical" evidence="11">
    <location>
        <begin position="452"/>
        <end position="471"/>
    </location>
</feature>
<feature type="transmembrane region" description="Helical" evidence="11">
    <location>
        <begin position="350"/>
        <end position="367"/>
    </location>
</feature>
<dbReference type="GO" id="GO:0005524">
    <property type="term" value="F:ATP binding"/>
    <property type="evidence" value="ECO:0007669"/>
    <property type="project" value="UniProtKB-KW"/>
</dbReference>
<accession>A0A8S1J6A8</accession>
<dbReference type="GO" id="GO:0016020">
    <property type="term" value="C:membrane"/>
    <property type="evidence" value="ECO:0007669"/>
    <property type="project" value="UniProtKB-SubCell"/>
</dbReference>
<evidence type="ECO:0000256" key="9">
    <source>
        <dbReference type="ARBA" id="ARBA00023136"/>
    </source>
</evidence>
<evidence type="ECO:0000256" key="8">
    <source>
        <dbReference type="ARBA" id="ARBA00022989"/>
    </source>
</evidence>
<evidence type="ECO:0000259" key="12">
    <source>
        <dbReference type="PROSITE" id="PS50893"/>
    </source>
</evidence>
<evidence type="ECO:0000256" key="6">
    <source>
        <dbReference type="ARBA" id="ARBA00022741"/>
    </source>
</evidence>
<feature type="domain" description="ABC transporter" evidence="12">
    <location>
        <begin position="627"/>
        <end position="848"/>
    </location>
</feature>
<evidence type="ECO:0000256" key="3">
    <source>
        <dbReference type="ARBA" id="ARBA00022448"/>
    </source>
</evidence>
<comment type="similarity">
    <text evidence="2">Belongs to the ABC transporter superfamily. ABCC family. Conjugate transporter (TC 3.A.1.208) subfamily.</text>
</comment>
<dbReference type="GO" id="GO:0016887">
    <property type="term" value="F:ATP hydrolysis activity"/>
    <property type="evidence" value="ECO:0007669"/>
    <property type="project" value="InterPro"/>
</dbReference>
<dbReference type="FunFam" id="1.20.1560.10:FF:000006">
    <property type="entry name" value="ATP-binding cassette, sub-family C (CFTR/MRP), member 9"/>
    <property type="match status" value="1"/>
</dbReference>
<feature type="domain" description="ABC transmembrane type-1" evidence="13">
    <location>
        <begin position="313"/>
        <end position="593"/>
    </location>
</feature>
<dbReference type="Pfam" id="PF00005">
    <property type="entry name" value="ABC_tran"/>
    <property type="match status" value="2"/>
</dbReference>
<evidence type="ECO:0000256" key="10">
    <source>
        <dbReference type="SAM" id="MobiDB-lite"/>
    </source>
</evidence>
<dbReference type="Proteomes" id="UP000708148">
    <property type="component" value="Unassembled WGS sequence"/>
</dbReference>
<keyword evidence="6" id="KW-0547">Nucleotide-binding</keyword>
<dbReference type="PROSITE" id="PS50893">
    <property type="entry name" value="ABC_TRANSPORTER_2"/>
    <property type="match status" value="2"/>
</dbReference>
<dbReference type="PANTHER" id="PTHR24223:SF456">
    <property type="entry name" value="MULTIDRUG RESISTANCE-ASSOCIATED PROTEIN LETHAL(2)03659"/>
    <property type="match status" value="1"/>
</dbReference>
<evidence type="ECO:0000313" key="14">
    <source>
        <dbReference type="EMBL" id="CAD7703139.1"/>
    </source>
</evidence>
<protein>
    <submittedName>
        <fullName evidence="14">Uncharacterized protein</fullName>
    </submittedName>
</protein>
<dbReference type="FunFam" id="1.20.1560.10:FF:000013">
    <property type="entry name" value="ABC transporter C family member 2"/>
    <property type="match status" value="1"/>
</dbReference>
<keyword evidence="9 11" id="KW-0472">Membrane</keyword>
<evidence type="ECO:0000256" key="11">
    <source>
        <dbReference type="SAM" id="Phobius"/>
    </source>
</evidence>
<dbReference type="InterPro" id="IPR003593">
    <property type="entry name" value="AAA+_ATPase"/>
</dbReference>
<evidence type="ECO:0000256" key="2">
    <source>
        <dbReference type="ARBA" id="ARBA00009726"/>
    </source>
</evidence>
<dbReference type="Gene3D" id="1.20.1560.10">
    <property type="entry name" value="ABC transporter type 1, transmembrane domain"/>
    <property type="match status" value="2"/>
</dbReference>
<evidence type="ECO:0000313" key="15">
    <source>
        <dbReference type="Proteomes" id="UP000708148"/>
    </source>
</evidence>
<feature type="compositionally biased region" description="Low complexity" evidence="10">
    <location>
        <begin position="868"/>
        <end position="882"/>
    </location>
</feature>
<dbReference type="InterPro" id="IPR017871">
    <property type="entry name" value="ABC_transporter-like_CS"/>
</dbReference>
<dbReference type="InterPro" id="IPR044746">
    <property type="entry name" value="ABCC_6TM_D1"/>
</dbReference>
<evidence type="ECO:0000256" key="5">
    <source>
        <dbReference type="ARBA" id="ARBA00022737"/>
    </source>
</evidence>
<proteinExistence type="inferred from homology"/>
<keyword evidence="5" id="KW-0677">Repeat</keyword>
<dbReference type="EMBL" id="CAJHUC010002078">
    <property type="protein sequence ID" value="CAD7703139.1"/>
    <property type="molecule type" value="Genomic_DNA"/>
</dbReference>
<feature type="transmembrane region" description="Helical" evidence="11">
    <location>
        <begin position="1174"/>
        <end position="1195"/>
    </location>
</feature>
<feature type="transmembrane region" description="Helical" evidence="11">
    <location>
        <begin position="70"/>
        <end position="97"/>
    </location>
</feature>
<keyword evidence="15" id="KW-1185">Reference proteome</keyword>
<gene>
    <name evidence="14" type="ORF">OSTQU699_LOCUS8496</name>
</gene>
<feature type="transmembrane region" description="Helical" evidence="11">
    <location>
        <begin position="39"/>
        <end position="58"/>
    </location>
</feature>
<feature type="domain" description="ABC transporter" evidence="12">
    <location>
        <begin position="1239"/>
        <end position="1473"/>
    </location>
</feature>
<evidence type="ECO:0000256" key="1">
    <source>
        <dbReference type="ARBA" id="ARBA00004141"/>
    </source>
</evidence>
<sequence length="1660" mass="180914">MNLGSAGIGFISSFCDDSESSERFKNQLGRFTPCFIDTLVLGLAHIISIVLVSMHIHTIRTSRVSKYFQLGCSFFIQLLGIAASLICIVIPIVQFGARLAASAIPLSPEGPIGPYEWPGYVLPIISWVLVAVALILELKHFTWRGLWMVRFSICLVAAGQLAKFSFVLEEENHNLFFWVFVAYVAAQVALAAYSLLHFPMKSALELNMDDMEGYPSEYEALAGADEVASVSIGNVCPEYRASIFSLLTFSWMGSLARTGYKAPLTFDDMWSLPPYDLVDRNHARFKAAWATETKKKQPSLTRAMFDTAGYLVLAAIPLKLITDLAQFVSPVFINLLLDLNFSEPGATTRGYVYSGLVLVGLIIGTITDNQQFQRVMRAGFRLRAVLIAELHRKILYLTPSDRAKFSSGRIFNFVASDTETVQLVCQNLLGLMSSPVRILGAMAMLYAELGLASLVALASLILMVPAQAVVVKWSTTYMKRALSLTDERAKLEGELMSGIEVVKTSTWEMPFRGRIMDVRGKELAVLWKSFVLSACNTFLLTSIPAIVAVTTFGVYIALGNNLDASTAFTSLTLFGILRFPLFQLPLLVNQLINAGVSIKRMQEFLSSQEQPEMEATPAAPAGGTAISMHGDFSWDTSSPPCLTDINLDIPAGNLVAIVGSTGAGKSSLLSSMLGLTQQVSGGPLLMAGSVAFVPQSPFIVNASVRENILFGHEFNEQKYAEAVEAANLAPDFAAMPGGDLTELGERGVNVSGGQKQRIAIARAVYSGADTYLMDDPLSALDAKVGRVVFNKCIIGLHKGKTRVLVTNQLQYVSSADMVVFMSDGKVAEVGPYSELMAAGKGFARMMAEAQVEEEPEGSDAGKDKPHKPSSTPAQPTPSAAPTQAPPAPAAAAAHKEQKLTDVEKRSTGIVSRVVLWAYVKAMGGLAPFLVLMGLFISVEIFRTLATVWLSYWTEQGDNVDQEFYMEVYAALSLLQVGAALVNQLDLKHLSTIAADTLHQSLLDRLLRAPMAFFHTTPIGRIINRLTRDTSDIDKNLADFVAMFLRGFLQLITTIILIGIFTPLALPFLVPIMLLFYWLYVYFQTTVREIKRLDSINRSPVYGSISEALNGLATIRAFGAEKRLVARHGEFIDSMIVMSLANQSMNRWLSIRLESLGALAAFAAAVLTVEQKGSSGVAGLTLTYAFSITMLTTMSVRLASLAENMFNAVERVAEYTEIDQEAEYDIAGSVPDDWPDQGGVGFNNVQMRYRPGLPLILKGLTATIEPGQKVGVVGRTGAGKSSLINVLFRLVELSDGTIDLDGIDLSKIGLRQLRSRMAIIPQVPVMFTGTMRANLDPFNEYSDEEVWAALGRAHLDGVVGTNSKGLEMELQEGGAPLSAGQKQLVALARALLKRSKVLILDEATANVDVETDALIQRTIREEFADCTVIAIAHRLHTIIDGDRVLVLDAGQVAEFDSPKELLSRPDGILTGMVHETGEATERLLRAIAFGEVKMVDIAAEEAAKALTRVGSEKLETPRTLSADLVSYAQTAMEQLRHVHAKLSEKQEEQDQQRDLGVMDIGQHAATEDMVSTMKQAVSLASEFMLLAEKTKVMFDHQLTATRLSELEAAEDQIPELRSESSKRWGKIRGVTRLAFLKRQTSLGYTTLPPGEDDQSSTPTLG</sequence>